<feature type="compositionally biased region" description="Polar residues" evidence="1">
    <location>
        <begin position="108"/>
        <end position="117"/>
    </location>
</feature>
<dbReference type="EMBL" id="GIFC01008641">
    <property type="protein sequence ID" value="MXU90724.1"/>
    <property type="molecule type" value="Transcribed_RNA"/>
</dbReference>
<feature type="region of interest" description="Disordered" evidence="1">
    <location>
        <begin position="34"/>
        <end position="57"/>
    </location>
</feature>
<evidence type="ECO:0000313" key="2">
    <source>
        <dbReference type="EMBL" id="MXU90724.1"/>
    </source>
</evidence>
<dbReference type="AlphaFoldDB" id="A0A6B0UMB4"/>
<protein>
    <submittedName>
        <fullName evidence="2">Uncharacterized protein</fullName>
    </submittedName>
</protein>
<feature type="compositionally biased region" description="Low complexity" evidence="1">
    <location>
        <begin position="70"/>
        <end position="90"/>
    </location>
</feature>
<accession>A0A6B0UMB4</accession>
<feature type="region of interest" description="Disordered" evidence="1">
    <location>
        <begin position="70"/>
        <end position="117"/>
    </location>
</feature>
<evidence type="ECO:0000256" key="1">
    <source>
        <dbReference type="SAM" id="MobiDB-lite"/>
    </source>
</evidence>
<reference evidence="2" key="1">
    <citation type="submission" date="2019-12" db="EMBL/GenBank/DDBJ databases">
        <title>An insight into the sialome of adult female Ixodes ricinus ticks feeding for 6 days.</title>
        <authorList>
            <person name="Perner J."/>
            <person name="Ribeiro J.M.C."/>
        </authorList>
    </citation>
    <scope>NUCLEOTIDE SEQUENCE</scope>
    <source>
        <strain evidence="2">Semi-engorged</strain>
        <tissue evidence="2">Salivary glands</tissue>
    </source>
</reference>
<sequence>MPRFRRGDGAASSLSCSTSTLAARRGCASPRWLGTGPTLRPICTTSRPGLTRKRQRCSWHGWPASRLRATTTAPTSYASSTGPSSSCARSLGSMPRMTPARSVMPRTFPSTRSSCST</sequence>
<proteinExistence type="predicted"/>
<organism evidence="2">
    <name type="scientific">Ixodes ricinus</name>
    <name type="common">Common tick</name>
    <name type="synonym">Acarus ricinus</name>
    <dbReference type="NCBI Taxonomy" id="34613"/>
    <lineage>
        <taxon>Eukaryota</taxon>
        <taxon>Metazoa</taxon>
        <taxon>Ecdysozoa</taxon>
        <taxon>Arthropoda</taxon>
        <taxon>Chelicerata</taxon>
        <taxon>Arachnida</taxon>
        <taxon>Acari</taxon>
        <taxon>Parasitiformes</taxon>
        <taxon>Ixodida</taxon>
        <taxon>Ixodoidea</taxon>
        <taxon>Ixodidae</taxon>
        <taxon>Ixodinae</taxon>
        <taxon>Ixodes</taxon>
    </lineage>
</organism>
<name>A0A6B0UMB4_IXORI</name>